<dbReference type="GeneID" id="93736821"/>
<accession>A0A068ZA43</accession>
<dbReference type="RefSeq" id="WP_040265430.1">
    <property type="nucleotide sequence ID" value="NZ_CP050855.1"/>
</dbReference>
<dbReference type="EMBL" id="CP050855">
    <property type="protein sequence ID" value="QLH63197.1"/>
    <property type="molecule type" value="Genomic_DNA"/>
</dbReference>
<dbReference type="Gene3D" id="1.10.30.50">
    <property type="match status" value="1"/>
</dbReference>
<sequence length="157" mass="18767">MALKRDKFDAVFSALVRERTNWQCDYCGKIFDSTDPQERQKLHCSHFKSRRHKSTRYHPYNAFAHCVSCHRKLEEDPCEFTAHAEITYGEMTIERVARLAGVPVRLKPWQMDELYQHMKNELKRIRELRSQGYIFRAEFTLPDWYQEGISYRMGEAA</sequence>
<reference evidence="1 2" key="1">
    <citation type="journal article" date="2014" name="Genome Announc.">
        <title>Whole-Genome Sequence of Serratia symbiotica Strain CWBI-2.3T, a Free-Living Symbiont of the Black Bean Aphid Aphis fabae.</title>
        <authorList>
            <person name="Foray V."/>
            <person name="Grigorescu A.S."/>
            <person name="Sabri A."/>
            <person name="Haubruge E."/>
            <person name="Lognay G."/>
            <person name="Francis F."/>
            <person name="Fauconnier M.L."/>
            <person name="Hance T."/>
            <person name="Thonart P."/>
        </authorList>
    </citation>
    <scope>NUCLEOTIDE SEQUENCE [LARGE SCALE GENOMIC DNA]</scope>
    <source>
        <strain evidence="1">CWBI-2.3</strain>
    </source>
</reference>
<name>A0A068ZA43_9GAMM</name>
<dbReference type="Proteomes" id="UP000042738">
    <property type="component" value="Chromosome"/>
</dbReference>
<evidence type="ECO:0000313" key="1">
    <source>
        <dbReference type="EMBL" id="QLH63197.1"/>
    </source>
</evidence>
<gene>
    <name evidence="1" type="ORF">SYMBAF_09970</name>
</gene>
<dbReference type="AlphaFoldDB" id="A0A068ZA43"/>
<evidence type="ECO:0008006" key="3">
    <source>
        <dbReference type="Google" id="ProtNLM"/>
    </source>
</evidence>
<dbReference type="STRING" id="138074.SYMBAF_30159"/>
<proteinExistence type="predicted"/>
<organism evidence="1 2">
    <name type="scientific">Serratia symbiotica</name>
    <dbReference type="NCBI Taxonomy" id="138074"/>
    <lineage>
        <taxon>Bacteria</taxon>
        <taxon>Pseudomonadati</taxon>
        <taxon>Pseudomonadota</taxon>
        <taxon>Gammaproteobacteria</taxon>
        <taxon>Enterobacterales</taxon>
        <taxon>Yersiniaceae</taxon>
        <taxon>Serratia</taxon>
    </lineage>
</organism>
<evidence type="ECO:0000313" key="2">
    <source>
        <dbReference type="Proteomes" id="UP000042738"/>
    </source>
</evidence>
<protein>
    <recommendedName>
        <fullName evidence="3">Matrin-type domain-containing protein</fullName>
    </recommendedName>
</protein>